<organism evidence="2 3">
    <name type="scientific">Dibothriocephalus latus</name>
    <name type="common">Fish tapeworm</name>
    <name type="synonym">Diphyllobothrium latum</name>
    <dbReference type="NCBI Taxonomy" id="60516"/>
    <lineage>
        <taxon>Eukaryota</taxon>
        <taxon>Metazoa</taxon>
        <taxon>Spiralia</taxon>
        <taxon>Lophotrochozoa</taxon>
        <taxon>Platyhelminthes</taxon>
        <taxon>Cestoda</taxon>
        <taxon>Eucestoda</taxon>
        <taxon>Diphyllobothriidea</taxon>
        <taxon>Diphyllobothriidae</taxon>
        <taxon>Dibothriocephalus</taxon>
    </lineage>
</organism>
<proteinExistence type="predicted"/>
<dbReference type="EMBL" id="UYRU01045949">
    <property type="protein sequence ID" value="VDN08874.1"/>
    <property type="molecule type" value="Genomic_DNA"/>
</dbReference>
<dbReference type="Proteomes" id="UP000281553">
    <property type="component" value="Unassembled WGS sequence"/>
</dbReference>
<evidence type="ECO:0008006" key="4">
    <source>
        <dbReference type="Google" id="ProtNLM"/>
    </source>
</evidence>
<gene>
    <name evidence="2" type="ORF">DILT_LOCUS4705</name>
</gene>
<reference evidence="2 3" key="1">
    <citation type="submission" date="2018-11" db="EMBL/GenBank/DDBJ databases">
        <authorList>
            <consortium name="Pathogen Informatics"/>
        </authorList>
    </citation>
    <scope>NUCLEOTIDE SEQUENCE [LARGE SCALE GENOMIC DNA]</scope>
</reference>
<feature type="signal peptide" evidence="1">
    <location>
        <begin position="1"/>
        <end position="17"/>
    </location>
</feature>
<keyword evidence="3" id="KW-1185">Reference proteome</keyword>
<accession>A0A3P7KWB3</accession>
<protein>
    <recommendedName>
        <fullName evidence="4">Lipid-binding serum glycoprotein N-terminal domain-containing protein</fullName>
    </recommendedName>
</protein>
<dbReference type="AlphaFoldDB" id="A0A3P7KWB3"/>
<evidence type="ECO:0000313" key="2">
    <source>
        <dbReference type="EMBL" id="VDN08874.1"/>
    </source>
</evidence>
<keyword evidence="1" id="KW-0732">Signal</keyword>
<sequence length="253" mass="27675">MLNSVIVLLLVSHVALAEPSAAVASDTKDSATEASVKNTSITYAAHTNSSVTACTDCLNFLLEYLMDVLTSLLPEPFIVNKSPDGFLTVKDAKVFGLKSLQRNCPTDMRSATASNAEEISIHFCVTPSEDITAVGLVKVWDLIWENPFEMATLTLHNLSVTLNLTVRFPTYLDNTTESIIKLSGVHDIETDGITVKALDERNEYGPIAVFGSTITTLAQGPLTIFFKSHLAKIIEELLRKVNRNIERTLFNVA</sequence>
<evidence type="ECO:0000313" key="3">
    <source>
        <dbReference type="Proteomes" id="UP000281553"/>
    </source>
</evidence>
<feature type="chain" id="PRO_5017996317" description="Lipid-binding serum glycoprotein N-terminal domain-containing protein" evidence="1">
    <location>
        <begin position="18"/>
        <end position="253"/>
    </location>
</feature>
<dbReference type="OrthoDB" id="6264943at2759"/>
<name>A0A3P7KWB3_DIBLA</name>
<evidence type="ECO:0000256" key="1">
    <source>
        <dbReference type="SAM" id="SignalP"/>
    </source>
</evidence>